<gene>
    <name evidence="7" type="primary">glnE</name>
    <name evidence="10" type="ORF">CVT23_10420</name>
</gene>
<dbReference type="GO" id="GO:0047388">
    <property type="term" value="F:[glutamine synthetase]-adenylyl-L-tyrosine phosphorylase activity"/>
    <property type="evidence" value="ECO:0007669"/>
    <property type="project" value="UniProtKB-EC"/>
</dbReference>
<evidence type="ECO:0000256" key="6">
    <source>
        <dbReference type="ARBA" id="ARBA00023268"/>
    </source>
</evidence>
<feature type="domain" description="PII-uridylyltransferase/Glutamine-synthetase adenylyltransferase" evidence="9">
    <location>
        <begin position="320"/>
        <end position="455"/>
    </location>
</feature>
<accession>A0A2M9G179</accession>
<evidence type="ECO:0000259" key="8">
    <source>
        <dbReference type="Pfam" id="PF03710"/>
    </source>
</evidence>
<name>A0A2M9G179_9PROT</name>
<evidence type="ECO:0000256" key="3">
    <source>
        <dbReference type="ARBA" id="ARBA00022741"/>
    </source>
</evidence>
<keyword evidence="5 7" id="KW-0460">Magnesium</keyword>
<evidence type="ECO:0000313" key="11">
    <source>
        <dbReference type="Proteomes" id="UP000229498"/>
    </source>
</evidence>
<evidence type="ECO:0000259" key="9">
    <source>
        <dbReference type="Pfam" id="PF08335"/>
    </source>
</evidence>
<organism evidence="10 11">
    <name type="scientific">Minwuia thermotolerans</name>
    <dbReference type="NCBI Taxonomy" id="2056226"/>
    <lineage>
        <taxon>Bacteria</taxon>
        <taxon>Pseudomonadati</taxon>
        <taxon>Pseudomonadota</taxon>
        <taxon>Alphaproteobacteria</taxon>
        <taxon>Minwuiales</taxon>
        <taxon>Minwuiaceae</taxon>
        <taxon>Minwuia</taxon>
    </lineage>
</organism>
<dbReference type="GO" id="GO:0016874">
    <property type="term" value="F:ligase activity"/>
    <property type="evidence" value="ECO:0007669"/>
    <property type="project" value="UniProtKB-KW"/>
</dbReference>
<keyword evidence="11" id="KW-1185">Reference proteome</keyword>
<dbReference type="Proteomes" id="UP000229498">
    <property type="component" value="Unassembled WGS sequence"/>
</dbReference>
<keyword evidence="1 7" id="KW-0808">Transferase</keyword>
<evidence type="ECO:0000256" key="2">
    <source>
        <dbReference type="ARBA" id="ARBA00022695"/>
    </source>
</evidence>
<dbReference type="GO" id="GO:0005524">
    <property type="term" value="F:ATP binding"/>
    <property type="evidence" value="ECO:0007669"/>
    <property type="project" value="UniProtKB-UniRule"/>
</dbReference>
<dbReference type="SUPFAM" id="SSF81301">
    <property type="entry name" value="Nucleotidyltransferase"/>
    <property type="match status" value="2"/>
</dbReference>
<dbReference type="GO" id="GO:0005829">
    <property type="term" value="C:cytosol"/>
    <property type="evidence" value="ECO:0007669"/>
    <property type="project" value="TreeGrafter"/>
</dbReference>
<sequence length="982" mass="107150">MIRSAPLPADAEAAGRAWERWRAAARTATAESDDGPAGPETHDGFRTLLDGVFGCSPYLTGLAMKETDIVLSLATRSPEEAFATILDELRAPVTAVQSNRVAAQELRRAKRRAALLIGLADLGGAWRLEQVTSALTDLADAAVHRGLGVLLRQSAEKGDIEIPEGDDPAETCGVVAIAMGKMGAFELNYSSDIDLIVVYDPERIRYRGARDISEHASRLTRSLVQLMQERTGDGYVFRTDLRLRPDPSVSPLAVSLENALTYYETMAQNWERAAMIKARAAAGDIALGEMFLHELSPFIWRKSLDFAAIADIQSIKRQIHSSKGHDRIAVAGHDIKVGRGGIREIEFFAQTQQLIAGGRDPRLRIPATVAAVDALVETGRVEPVTAEELKAAYVHLRSVEHRLQMLDDAQTQKLPSDEAGLRRLARFCGYRDTEGFAEALTGHMRRVAGHYADLFAEEPSLAADQGNLVFTGTDDDPGTVESLAEMGFGSPSSVISSVKSWHSGRYRALRTTRARQLLTTLAPTILTALSRTSNPDGALANFDRFLSRLPAGVQFMSLLHANPGLLTFIARIMGTAPALADTLSRNAGLLDILLDPGDEAVDDLSAIVAHCDRELSMAENYEDVLDAVRRFANDRKFEIGVGLLNGSLTPDAVGRGLTRIADTSIRALLPHVAGEVARRHGHVPGAGMAVIAMGKLGAEELTFGSDLDLVFVYDDRGEAKHSDGPAALQIGPYFSRLSQRFISAVNTMTSEGQLYEVDMRLRPSGNKSAVAVPLSAYSAYMQNDAWTWEVMAATRARIIAGPEDLAENLLTTLREIVLRRRDGEDLRRSVLDMRRRIAKQHGTRDPWSVKHVRGGLVDLEFLTQYLILAHASDRPAIVRGHVGAAMDRLHEAGLLTETQYGALSEANRVLKSTQMLLRLCFHHGFKEANASEDFRLLAAEIVGGGDFDDVREAVRRAEADVYRAFQEILGEENETMTTGDSA</sequence>
<comment type="caution">
    <text evidence="10">The sequence shown here is derived from an EMBL/GenBank/DDBJ whole genome shotgun (WGS) entry which is preliminary data.</text>
</comment>
<dbReference type="HAMAP" id="MF_00802">
    <property type="entry name" value="GlnE"/>
    <property type="match status" value="1"/>
</dbReference>
<dbReference type="EC" id="2.7.7.42" evidence="7"/>
<dbReference type="SUPFAM" id="SSF81593">
    <property type="entry name" value="Nucleotidyltransferase substrate binding subunit/domain"/>
    <property type="match status" value="2"/>
</dbReference>
<evidence type="ECO:0000313" key="10">
    <source>
        <dbReference type="EMBL" id="PJK29470.1"/>
    </source>
</evidence>
<dbReference type="Pfam" id="PF03710">
    <property type="entry name" value="GlnE"/>
    <property type="match status" value="2"/>
</dbReference>
<dbReference type="GO" id="GO:0000820">
    <property type="term" value="P:regulation of glutamine family amino acid metabolic process"/>
    <property type="evidence" value="ECO:0007669"/>
    <property type="project" value="UniProtKB-UniRule"/>
</dbReference>
<dbReference type="InterPro" id="IPR005190">
    <property type="entry name" value="GlnE_rpt_dom"/>
</dbReference>
<evidence type="ECO:0000256" key="5">
    <source>
        <dbReference type="ARBA" id="ARBA00022842"/>
    </source>
</evidence>
<feature type="domain" description="Glutamate-ammonia ligase adenylyltransferase repeated" evidence="8">
    <location>
        <begin position="569"/>
        <end position="810"/>
    </location>
</feature>
<evidence type="ECO:0000256" key="7">
    <source>
        <dbReference type="HAMAP-Rule" id="MF_00802"/>
    </source>
</evidence>
<dbReference type="GO" id="GO:0000287">
    <property type="term" value="F:magnesium ion binding"/>
    <property type="evidence" value="ECO:0007669"/>
    <property type="project" value="UniProtKB-UniRule"/>
</dbReference>
<keyword evidence="6 7" id="KW-0511">Multifunctional enzyme</keyword>
<dbReference type="InterPro" id="IPR043519">
    <property type="entry name" value="NT_sf"/>
</dbReference>
<dbReference type="PANTHER" id="PTHR30621">
    <property type="entry name" value="GLUTAMINE SYNTHETASE ADENYLYLTRANSFERASE"/>
    <property type="match status" value="1"/>
</dbReference>
<evidence type="ECO:0000256" key="4">
    <source>
        <dbReference type="ARBA" id="ARBA00022840"/>
    </source>
</evidence>
<comment type="catalytic activity">
    <reaction evidence="7">
        <text>[glutamine synthetase]-L-tyrosine + ATP = [glutamine synthetase]-O(4)-(5'-adenylyl)-L-tyrosine + diphosphate</text>
        <dbReference type="Rhea" id="RHEA:18589"/>
        <dbReference type="Rhea" id="RHEA-COMP:10660"/>
        <dbReference type="Rhea" id="RHEA-COMP:10661"/>
        <dbReference type="ChEBI" id="CHEBI:30616"/>
        <dbReference type="ChEBI" id="CHEBI:33019"/>
        <dbReference type="ChEBI" id="CHEBI:46858"/>
        <dbReference type="ChEBI" id="CHEBI:83624"/>
        <dbReference type="EC" id="2.7.7.42"/>
    </reaction>
</comment>
<dbReference type="CDD" id="cd05401">
    <property type="entry name" value="NT_GlnE_GlnD_like"/>
    <property type="match status" value="2"/>
</dbReference>
<keyword evidence="2 7" id="KW-0548">Nucleotidyltransferase</keyword>
<dbReference type="InterPro" id="IPR013546">
    <property type="entry name" value="PII_UdlTrfase/GS_AdlTrfase"/>
</dbReference>
<keyword evidence="10" id="KW-0436">Ligase</keyword>
<comment type="catalytic activity">
    <reaction evidence="7">
        <text>[glutamine synthetase]-O(4)-(5'-adenylyl)-L-tyrosine + phosphate = [glutamine synthetase]-L-tyrosine + ADP</text>
        <dbReference type="Rhea" id="RHEA:43716"/>
        <dbReference type="Rhea" id="RHEA-COMP:10660"/>
        <dbReference type="Rhea" id="RHEA-COMP:10661"/>
        <dbReference type="ChEBI" id="CHEBI:43474"/>
        <dbReference type="ChEBI" id="CHEBI:46858"/>
        <dbReference type="ChEBI" id="CHEBI:83624"/>
        <dbReference type="ChEBI" id="CHEBI:456216"/>
        <dbReference type="EC" id="2.7.7.89"/>
    </reaction>
</comment>
<dbReference type="PANTHER" id="PTHR30621:SF0">
    <property type="entry name" value="BIFUNCTIONAL GLUTAMINE SYNTHETASE ADENYLYLTRANSFERASE_ADENYLYL-REMOVING ENZYME"/>
    <property type="match status" value="1"/>
</dbReference>
<dbReference type="Gene3D" id="1.20.120.1510">
    <property type="match status" value="1"/>
</dbReference>
<feature type="region of interest" description="Adenylyl transferase" evidence="7">
    <location>
        <begin position="462"/>
        <end position="982"/>
    </location>
</feature>
<keyword evidence="4 7" id="KW-0067">ATP-binding</keyword>
<comment type="cofactor">
    <cofactor evidence="7">
        <name>Mg(2+)</name>
        <dbReference type="ChEBI" id="CHEBI:18420"/>
    </cofactor>
</comment>
<feature type="domain" description="Glutamate-ammonia ligase adenylyltransferase repeated" evidence="8">
    <location>
        <begin position="50"/>
        <end position="293"/>
    </location>
</feature>
<keyword evidence="3 7" id="KW-0547">Nucleotide-binding</keyword>
<dbReference type="EMBL" id="PHIG01000032">
    <property type="protein sequence ID" value="PJK29470.1"/>
    <property type="molecule type" value="Genomic_DNA"/>
</dbReference>
<comment type="similarity">
    <text evidence="7">Belongs to the GlnE family.</text>
</comment>
<dbReference type="AlphaFoldDB" id="A0A2M9G179"/>
<protein>
    <recommendedName>
        <fullName evidence="7">Bifunctional glutamine synthetase adenylyltransferase/adenylyl-removing enzyme</fullName>
    </recommendedName>
    <alternativeName>
        <fullName evidence="7">ATP:glutamine synthetase adenylyltransferase</fullName>
    </alternativeName>
    <alternativeName>
        <fullName evidence="7">ATase</fullName>
    </alternativeName>
    <domain>
        <recommendedName>
            <fullName evidence="7">Glutamine synthetase adenylyl-L-tyrosine phosphorylase</fullName>
            <ecNumber evidence="7">2.7.7.89</ecNumber>
        </recommendedName>
        <alternativeName>
            <fullName evidence="7">Adenylyl removase</fullName>
            <shortName evidence="7">AR</shortName>
            <shortName evidence="7">AT-N</shortName>
        </alternativeName>
    </domain>
    <domain>
        <recommendedName>
            <fullName evidence="7">Glutamine synthetase adenylyl transferase</fullName>
            <ecNumber evidence="7">2.7.7.42</ecNumber>
        </recommendedName>
        <alternativeName>
            <fullName evidence="7">Adenylyl transferase</fullName>
            <shortName evidence="7">AT</shortName>
            <shortName evidence="7">AT-C</shortName>
        </alternativeName>
    </domain>
</protein>
<dbReference type="NCBIfam" id="NF010706">
    <property type="entry name" value="PRK14108.1"/>
    <property type="match status" value="1"/>
</dbReference>
<reference evidence="10 11" key="1">
    <citation type="submission" date="2017-11" db="EMBL/GenBank/DDBJ databases">
        <title>Draft genome sequence of Rhizobiales bacterium SY3-13.</title>
        <authorList>
            <person name="Sun C."/>
        </authorList>
    </citation>
    <scope>NUCLEOTIDE SEQUENCE [LARGE SCALE GENOMIC DNA]</scope>
    <source>
        <strain evidence="10 11">SY3-13</strain>
    </source>
</reference>
<feature type="region of interest" description="Adenylyl removase" evidence="7">
    <location>
        <begin position="1"/>
        <end position="459"/>
    </location>
</feature>
<dbReference type="NCBIfam" id="NF008292">
    <property type="entry name" value="PRK11072.1"/>
    <property type="match status" value="1"/>
</dbReference>
<dbReference type="EC" id="2.7.7.89" evidence="7"/>
<evidence type="ECO:0000256" key="1">
    <source>
        <dbReference type="ARBA" id="ARBA00022679"/>
    </source>
</evidence>
<comment type="function">
    <text evidence="7">Involved in the regulation of glutamine synthetase GlnA, a key enzyme in the process to assimilate ammonia. When cellular nitrogen levels are high, the C-terminal adenylyl transferase (AT) inactivates GlnA by covalent transfer of an adenylyl group from ATP to specific tyrosine residue of GlnA, thus reducing its activity. Conversely, when nitrogen levels are low, the N-terminal adenylyl removase (AR) activates GlnA by removing the adenylyl group by phosphorolysis, increasing its activity. The regulatory region of GlnE binds the signal transduction protein PII (GlnB) which indicates the nitrogen status of the cell.</text>
</comment>
<proteinExistence type="inferred from homology"/>
<dbReference type="InterPro" id="IPR023057">
    <property type="entry name" value="GlnE"/>
</dbReference>
<dbReference type="Pfam" id="PF08335">
    <property type="entry name" value="GlnD_UR_UTase"/>
    <property type="match status" value="2"/>
</dbReference>
<dbReference type="Gene3D" id="1.20.120.330">
    <property type="entry name" value="Nucleotidyltransferases domain 2"/>
    <property type="match status" value="2"/>
</dbReference>
<dbReference type="GO" id="GO:0008882">
    <property type="term" value="F:[glutamate-ammonia-ligase] adenylyltransferase activity"/>
    <property type="evidence" value="ECO:0007669"/>
    <property type="project" value="UniProtKB-UniRule"/>
</dbReference>
<dbReference type="Gene3D" id="3.30.460.10">
    <property type="entry name" value="Beta Polymerase, domain 2"/>
    <property type="match status" value="2"/>
</dbReference>
<feature type="domain" description="PII-uridylyltransferase/Glutamine-synthetase adenylyltransferase" evidence="9">
    <location>
        <begin position="833"/>
        <end position="967"/>
    </location>
</feature>